<dbReference type="OrthoDB" id="9808671at2"/>
<evidence type="ECO:0000313" key="7">
    <source>
        <dbReference type="EMBL" id="QDG49671.1"/>
    </source>
</evidence>
<reference evidence="7 8" key="1">
    <citation type="submission" date="2019-06" db="EMBL/GenBank/DDBJ databases">
        <title>Persicimonas caeni gen. nov., sp. nov., a predatory bacterium isolated from solar saltern.</title>
        <authorList>
            <person name="Wang S."/>
        </authorList>
    </citation>
    <scope>NUCLEOTIDE SEQUENCE [LARGE SCALE GENOMIC DNA]</scope>
    <source>
        <strain evidence="7 8">YN101</strain>
    </source>
</reference>
<keyword evidence="8" id="KW-1185">Reference proteome</keyword>
<dbReference type="NCBIfam" id="TIGR00765">
    <property type="entry name" value="yihY_not_rbn"/>
    <property type="match status" value="1"/>
</dbReference>
<protein>
    <submittedName>
        <fullName evidence="7">YihY/virulence factor BrkB family protein</fullName>
    </submittedName>
</protein>
<dbReference type="Proteomes" id="UP000315995">
    <property type="component" value="Chromosome"/>
</dbReference>
<feature type="transmembrane region" description="Helical" evidence="6">
    <location>
        <begin position="178"/>
        <end position="200"/>
    </location>
</feature>
<accession>A0A5B8XYA1</accession>
<dbReference type="InterPro" id="IPR017039">
    <property type="entry name" value="Virul_fac_BrkB"/>
</dbReference>
<dbReference type="RefSeq" id="WP_141196168.1">
    <property type="nucleotide sequence ID" value="NZ_CP041186.1"/>
</dbReference>
<evidence type="ECO:0000256" key="6">
    <source>
        <dbReference type="SAM" id="Phobius"/>
    </source>
</evidence>
<dbReference type="PANTHER" id="PTHR30213">
    <property type="entry name" value="INNER MEMBRANE PROTEIN YHJD"/>
    <property type="match status" value="1"/>
</dbReference>
<organism evidence="7 8">
    <name type="scientific">Persicimonas caeni</name>
    <dbReference type="NCBI Taxonomy" id="2292766"/>
    <lineage>
        <taxon>Bacteria</taxon>
        <taxon>Deltaproteobacteria</taxon>
        <taxon>Bradymonadales</taxon>
        <taxon>Bradymonadaceae</taxon>
        <taxon>Persicimonas</taxon>
    </lineage>
</organism>
<comment type="subcellular location">
    <subcellularLocation>
        <location evidence="1">Cell membrane</location>
        <topology evidence="1">Multi-pass membrane protein</topology>
    </subcellularLocation>
</comment>
<accession>A0A4Y6PMZ5</accession>
<feature type="transmembrane region" description="Helical" evidence="6">
    <location>
        <begin position="247"/>
        <end position="268"/>
    </location>
</feature>
<proteinExistence type="predicted"/>
<evidence type="ECO:0000256" key="1">
    <source>
        <dbReference type="ARBA" id="ARBA00004651"/>
    </source>
</evidence>
<gene>
    <name evidence="7" type="ORF">FIV42_02620</name>
</gene>
<feature type="transmembrane region" description="Helical" evidence="6">
    <location>
        <begin position="30"/>
        <end position="53"/>
    </location>
</feature>
<keyword evidence="3 6" id="KW-0812">Transmembrane</keyword>
<feature type="transmembrane region" description="Helical" evidence="6">
    <location>
        <begin position="212"/>
        <end position="235"/>
    </location>
</feature>
<evidence type="ECO:0000313" key="8">
    <source>
        <dbReference type="Proteomes" id="UP000315995"/>
    </source>
</evidence>
<evidence type="ECO:0000256" key="4">
    <source>
        <dbReference type="ARBA" id="ARBA00022989"/>
    </source>
</evidence>
<dbReference type="EMBL" id="CP041186">
    <property type="protein sequence ID" value="QDG49671.1"/>
    <property type="molecule type" value="Genomic_DNA"/>
</dbReference>
<keyword evidence="5 6" id="KW-0472">Membrane</keyword>
<dbReference type="AlphaFoldDB" id="A0A4Y6PMZ5"/>
<dbReference type="PIRSF" id="PIRSF035875">
    <property type="entry name" value="RNase_BN"/>
    <property type="match status" value="1"/>
</dbReference>
<evidence type="ECO:0000256" key="5">
    <source>
        <dbReference type="ARBA" id="ARBA00023136"/>
    </source>
</evidence>
<dbReference type="PANTHER" id="PTHR30213:SF1">
    <property type="entry name" value="INNER MEMBRANE PROTEIN YHJD"/>
    <property type="match status" value="1"/>
</dbReference>
<dbReference type="Pfam" id="PF03631">
    <property type="entry name" value="Virul_fac_BrkB"/>
    <property type="match status" value="1"/>
</dbReference>
<name>A0A4Y6PMZ5_PERCE</name>
<evidence type="ECO:0000256" key="3">
    <source>
        <dbReference type="ARBA" id="ARBA00022692"/>
    </source>
</evidence>
<sequence length="301" mass="32219">MGRAKKGFETLKKTFQEWKEDDAQTWAASVAFYTMFSLAPLLVLAVALASFIFGERAARGELVTQMETMVGPGGAETIQTILANASGPGGGGVIATIISVALLLLGASKVFGELQKAMNRIWDVRSDPNEGWRGAARKRLTGFAMVLGIGLFLLAAIAASTFLSNIQQFVGEVPGGPVVWTALNFVVSLLIIGFLFAALFKYVPDVEIEWSDVWFGAGITAALFALGKLALGIYLSHASVGSAYGAAGSLVVLLAWIFYSAQIFFFGAEYTQVHAKQRGRSIQPNEHAIHESEFEAAQPSM</sequence>
<evidence type="ECO:0000256" key="2">
    <source>
        <dbReference type="ARBA" id="ARBA00022475"/>
    </source>
</evidence>
<keyword evidence="4 6" id="KW-1133">Transmembrane helix</keyword>
<feature type="transmembrane region" description="Helical" evidence="6">
    <location>
        <begin position="92"/>
        <end position="111"/>
    </location>
</feature>
<dbReference type="GO" id="GO:0005886">
    <property type="term" value="C:plasma membrane"/>
    <property type="evidence" value="ECO:0007669"/>
    <property type="project" value="UniProtKB-SubCell"/>
</dbReference>
<keyword evidence="2" id="KW-1003">Cell membrane</keyword>
<feature type="transmembrane region" description="Helical" evidence="6">
    <location>
        <begin position="143"/>
        <end position="166"/>
    </location>
</feature>